<feature type="domain" description="HTH tetR-type" evidence="5">
    <location>
        <begin position="14"/>
        <end position="74"/>
    </location>
</feature>
<evidence type="ECO:0000256" key="1">
    <source>
        <dbReference type="ARBA" id="ARBA00023015"/>
    </source>
</evidence>
<dbReference type="RefSeq" id="WP_039397525.1">
    <property type="nucleotide sequence ID" value="NZ_JTDK01000006.1"/>
</dbReference>
<gene>
    <name evidence="6" type="ORF">LK09_07310</name>
</gene>
<evidence type="ECO:0000256" key="3">
    <source>
        <dbReference type="ARBA" id="ARBA00023163"/>
    </source>
</evidence>
<evidence type="ECO:0000259" key="5">
    <source>
        <dbReference type="PROSITE" id="PS50977"/>
    </source>
</evidence>
<sequence>MSTIETDGRRARGEASRRRILAESTDLATTVGLDGVTIGLLAETTGRSKSSISTLFGTKEALQLATVDEAADVFRREVVEPAGGVPRGLPRVAALLAALLAYSRGRVFSGGCFFQACVADMGSKPGPVRTALQTHIAQWEGYLQGQVAVAFERGELRHGDAQTVAFTLLALYELSNARSVLTGSDAPYRVAAAGMTAVLDAAGADPVPPTLSAYE</sequence>
<dbReference type="Gene3D" id="1.10.357.10">
    <property type="entry name" value="Tetracycline Repressor, domain 2"/>
    <property type="match status" value="1"/>
</dbReference>
<proteinExistence type="predicted"/>
<protein>
    <recommendedName>
        <fullName evidence="5">HTH tetR-type domain-containing protein</fullName>
    </recommendedName>
</protein>
<keyword evidence="7" id="KW-1185">Reference proteome</keyword>
<dbReference type="InterPro" id="IPR011075">
    <property type="entry name" value="TetR_C"/>
</dbReference>
<evidence type="ECO:0000313" key="7">
    <source>
        <dbReference type="Proteomes" id="UP000031030"/>
    </source>
</evidence>
<keyword evidence="2 4" id="KW-0238">DNA-binding</keyword>
<feature type="DNA-binding region" description="H-T-H motif" evidence="4">
    <location>
        <begin position="37"/>
        <end position="56"/>
    </location>
</feature>
<dbReference type="Gene3D" id="1.10.10.60">
    <property type="entry name" value="Homeodomain-like"/>
    <property type="match status" value="1"/>
</dbReference>
<dbReference type="InterPro" id="IPR001647">
    <property type="entry name" value="HTH_TetR"/>
</dbReference>
<comment type="caution">
    <text evidence="6">The sequence shown here is derived from an EMBL/GenBank/DDBJ whole genome shotgun (WGS) entry which is preliminary data.</text>
</comment>
<dbReference type="SUPFAM" id="SSF48498">
    <property type="entry name" value="Tetracyclin repressor-like, C-terminal domain"/>
    <property type="match status" value="1"/>
</dbReference>
<organism evidence="6 7">
    <name type="scientific">Microbacterium mangrovi</name>
    <dbReference type="NCBI Taxonomy" id="1348253"/>
    <lineage>
        <taxon>Bacteria</taxon>
        <taxon>Bacillati</taxon>
        <taxon>Actinomycetota</taxon>
        <taxon>Actinomycetes</taxon>
        <taxon>Micrococcales</taxon>
        <taxon>Microbacteriaceae</taxon>
        <taxon>Microbacterium</taxon>
    </lineage>
</organism>
<dbReference type="Pfam" id="PF16925">
    <property type="entry name" value="TetR_C_13"/>
    <property type="match status" value="1"/>
</dbReference>
<accession>A0A0B2AAV3</accession>
<dbReference type="InterPro" id="IPR036271">
    <property type="entry name" value="Tet_transcr_reg_TetR-rel_C_sf"/>
</dbReference>
<dbReference type="PANTHER" id="PTHR47506">
    <property type="entry name" value="TRANSCRIPTIONAL REGULATORY PROTEIN"/>
    <property type="match status" value="1"/>
</dbReference>
<dbReference type="Proteomes" id="UP000031030">
    <property type="component" value="Unassembled WGS sequence"/>
</dbReference>
<evidence type="ECO:0000256" key="4">
    <source>
        <dbReference type="PROSITE-ProRule" id="PRU00335"/>
    </source>
</evidence>
<evidence type="ECO:0000256" key="2">
    <source>
        <dbReference type="ARBA" id="ARBA00023125"/>
    </source>
</evidence>
<reference evidence="6 7" key="1">
    <citation type="submission" date="2014-11" db="EMBL/GenBank/DDBJ databases">
        <title>Genome sequence of Microbacterium mangrovi MUSC 115(T).</title>
        <authorList>
            <person name="Lee L.-H."/>
        </authorList>
    </citation>
    <scope>NUCLEOTIDE SEQUENCE [LARGE SCALE GENOMIC DNA]</scope>
    <source>
        <strain evidence="6 7">MUSC 115</strain>
    </source>
</reference>
<dbReference type="AlphaFoldDB" id="A0A0B2AAV3"/>
<dbReference type="STRING" id="1348253.LK09_07310"/>
<dbReference type="PANTHER" id="PTHR47506:SF6">
    <property type="entry name" value="HTH-TYPE TRANSCRIPTIONAL REPRESSOR NEMR"/>
    <property type="match status" value="1"/>
</dbReference>
<dbReference type="SUPFAM" id="SSF46689">
    <property type="entry name" value="Homeodomain-like"/>
    <property type="match status" value="1"/>
</dbReference>
<dbReference type="PROSITE" id="PS50977">
    <property type="entry name" value="HTH_TETR_2"/>
    <property type="match status" value="1"/>
</dbReference>
<dbReference type="InterPro" id="IPR009057">
    <property type="entry name" value="Homeodomain-like_sf"/>
</dbReference>
<evidence type="ECO:0000313" key="6">
    <source>
        <dbReference type="EMBL" id="KHK98726.1"/>
    </source>
</evidence>
<keyword evidence="1" id="KW-0805">Transcription regulation</keyword>
<name>A0A0B2AAV3_9MICO</name>
<keyword evidence="3" id="KW-0804">Transcription</keyword>
<dbReference type="GO" id="GO:0003677">
    <property type="term" value="F:DNA binding"/>
    <property type="evidence" value="ECO:0007669"/>
    <property type="project" value="UniProtKB-UniRule"/>
</dbReference>
<dbReference type="OrthoDB" id="326421at2"/>
<dbReference type="EMBL" id="JTDK01000006">
    <property type="protein sequence ID" value="KHK98726.1"/>
    <property type="molecule type" value="Genomic_DNA"/>
</dbReference>